<feature type="region of interest" description="Disordered" evidence="1">
    <location>
        <begin position="38"/>
        <end position="64"/>
    </location>
</feature>
<dbReference type="OrthoDB" id="5918033at2759"/>
<evidence type="ECO:0000313" key="3">
    <source>
        <dbReference type="Proteomes" id="UP000673691"/>
    </source>
</evidence>
<sequence>MKKKKKKKKKKKTLFAPYFPWNFFFTTSASVCVCPCESDSKPDTSRNRVGIRPRGARHEAANARGHVGVEPVTLALLAPRSNQLS</sequence>
<organism evidence="2 3">
    <name type="scientific">Olpidium bornovanus</name>
    <dbReference type="NCBI Taxonomy" id="278681"/>
    <lineage>
        <taxon>Eukaryota</taxon>
        <taxon>Fungi</taxon>
        <taxon>Fungi incertae sedis</taxon>
        <taxon>Olpidiomycota</taxon>
        <taxon>Olpidiomycotina</taxon>
        <taxon>Olpidiomycetes</taxon>
        <taxon>Olpidiales</taxon>
        <taxon>Olpidiaceae</taxon>
        <taxon>Olpidium</taxon>
    </lineage>
</organism>
<dbReference type="Proteomes" id="UP000673691">
    <property type="component" value="Unassembled WGS sequence"/>
</dbReference>
<comment type="caution">
    <text evidence="2">The sequence shown here is derived from an EMBL/GenBank/DDBJ whole genome shotgun (WGS) entry which is preliminary data.</text>
</comment>
<name>A0A8H7ZWK0_9FUNG</name>
<keyword evidence="3" id="KW-1185">Reference proteome</keyword>
<evidence type="ECO:0000256" key="1">
    <source>
        <dbReference type="SAM" id="MobiDB-lite"/>
    </source>
</evidence>
<accession>A0A8H7ZWK0</accession>
<protein>
    <submittedName>
        <fullName evidence="2">Uncharacterized protein</fullName>
    </submittedName>
</protein>
<gene>
    <name evidence="2" type="ORF">BJ554DRAFT_7365</name>
</gene>
<dbReference type="AlphaFoldDB" id="A0A8H7ZWK0"/>
<reference evidence="2 3" key="1">
    <citation type="journal article" name="Sci. Rep.">
        <title>Genome-scale phylogenetic analyses confirm Olpidium as the closest living zoosporic fungus to the non-flagellated, terrestrial fungi.</title>
        <authorList>
            <person name="Chang Y."/>
            <person name="Rochon D."/>
            <person name="Sekimoto S."/>
            <person name="Wang Y."/>
            <person name="Chovatia M."/>
            <person name="Sandor L."/>
            <person name="Salamov A."/>
            <person name="Grigoriev I.V."/>
            <person name="Stajich J.E."/>
            <person name="Spatafora J.W."/>
        </authorList>
    </citation>
    <scope>NUCLEOTIDE SEQUENCE [LARGE SCALE GENOMIC DNA]</scope>
    <source>
        <strain evidence="2">S191</strain>
    </source>
</reference>
<dbReference type="EMBL" id="JAEFCI010005029">
    <property type="protein sequence ID" value="KAG5460572.1"/>
    <property type="molecule type" value="Genomic_DNA"/>
</dbReference>
<proteinExistence type="predicted"/>
<evidence type="ECO:0000313" key="2">
    <source>
        <dbReference type="EMBL" id="KAG5460572.1"/>
    </source>
</evidence>